<evidence type="ECO:0000313" key="1">
    <source>
        <dbReference type="EMBL" id="QPG69113.1"/>
    </source>
</evidence>
<name>A0A8E4W2D0_MYCMU</name>
<dbReference type="AlphaFoldDB" id="A0A8E4W2D0"/>
<dbReference type="EMBL" id="CP062008">
    <property type="protein sequence ID" value="QPG69113.1"/>
    <property type="molecule type" value="Genomic_DNA"/>
</dbReference>
<evidence type="ECO:0000313" key="2">
    <source>
        <dbReference type="Proteomes" id="UP000309231"/>
    </source>
</evidence>
<reference evidence="1 2" key="2">
    <citation type="journal article" date="2019" name="Sci. Rep.">
        <title>Insight into the biology of Mycobacterium mucogenicum and Mycobacterium neoaurum clade members.</title>
        <authorList>
            <person name="Behra P.R.K."/>
            <person name="Pettersson B.M.F."/>
            <person name="Ramesh M."/>
            <person name="Dasgupta S."/>
            <person name="Kirsebom L.A."/>
        </authorList>
    </citation>
    <scope>NUCLEOTIDE SEQUENCE [LARGE SCALE GENOMIC DNA]</scope>
    <source>
        <strain evidence="1 2">DSM 44124</strain>
    </source>
</reference>
<sequence>MTTAAEQNARYLAEPRQCVDCGGTPDAGRLRCTDCHAEWMASQGITRPFVIEIVDWSQ</sequence>
<proteinExistence type="predicted"/>
<reference evidence="1 2" key="1">
    <citation type="journal article" date="2019" name="BMC Evol. Biol.">
        <title>Comparative genomics of Mycobacterium mucogenicum and Mycobacterium neoaurum clade members emphasizing tRNA and non-coding RNA.</title>
        <authorList>
            <person name="Behra P.R.K."/>
            <person name="Pettersson B.M.F."/>
            <person name="Das S."/>
            <person name="Dasgupta S."/>
            <person name="Kirsebom L.A."/>
        </authorList>
    </citation>
    <scope>NUCLEOTIDE SEQUENCE [LARGE SCALE GENOMIC DNA]</scope>
    <source>
        <strain evidence="1 2">DSM 44124</strain>
    </source>
</reference>
<organism evidence="1 2">
    <name type="scientific">Mycolicibacterium mucogenicum DSM 44124</name>
    <dbReference type="NCBI Taxonomy" id="1226753"/>
    <lineage>
        <taxon>Bacteria</taxon>
        <taxon>Bacillati</taxon>
        <taxon>Actinomycetota</taxon>
        <taxon>Actinomycetes</taxon>
        <taxon>Mycobacteriales</taxon>
        <taxon>Mycobacteriaceae</taxon>
        <taxon>Mycolicibacterium</taxon>
    </lineage>
</organism>
<keyword evidence="2" id="KW-1185">Reference proteome</keyword>
<dbReference type="GeneID" id="76728734"/>
<dbReference type="RefSeq" id="WP_167542176.1">
    <property type="nucleotide sequence ID" value="NZ_ANBS01000055.1"/>
</dbReference>
<gene>
    <name evidence="1" type="ORF">C1S78_027630</name>
</gene>
<dbReference type="Proteomes" id="UP000309231">
    <property type="component" value="Chromosome"/>
</dbReference>
<dbReference type="KEGG" id="mmuc:C1S78_027630"/>
<accession>A0A8E4W2D0</accession>
<protein>
    <submittedName>
        <fullName evidence="1">Uncharacterized protein</fullName>
    </submittedName>
</protein>